<sequence>MSKELSGKGYIQGGEGFFITSTGERYEYHDGKLTQTSASPWPLH</sequence>
<name>A0A8S5UL13_9CAUD</name>
<organism evidence="1">
    <name type="scientific">Siphoviridae sp. ctICF6</name>
    <dbReference type="NCBI Taxonomy" id="2825427"/>
    <lineage>
        <taxon>Viruses</taxon>
        <taxon>Duplodnaviria</taxon>
        <taxon>Heunggongvirae</taxon>
        <taxon>Uroviricota</taxon>
        <taxon>Caudoviricetes</taxon>
    </lineage>
</organism>
<protein>
    <submittedName>
        <fullName evidence="1">Uncharacterized protein</fullName>
    </submittedName>
</protein>
<reference evidence="1" key="1">
    <citation type="journal article" date="2021" name="Proc. Natl. Acad. Sci. U.S.A.">
        <title>A Catalog of Tens of Thousands of Viruses from Human Metagenomes Reveals Hidden Associations with Chronic Diseases.</title>
        <authorList>
            <person name="Tisza M.J."/>
            <person name="Buck C.B."/>
        </authorList>
    </citation>
    <scope>NUCLEOTIDE SEQUENCE</scope>
    <source>
        <strain evidence="1">CtICF6</strain>
    </source>
</reference>
<proteinExistence type="predicted"/>
<accession>A0A8S5UL13</accession>
<dbReference type="EMBL" id="BK016104">
    <property type="protein sequence ID" value="DAF95189.1"/>
    <property type="molecule type" value="Genomic_DNA"/>
</dbReference>
<evidence type="ECO:0000313" key="1">
    <source>
        <dbReference type="EMBL" id="DAF95189.1"/>
    </source>
</evidence>